<gene>
    <name evidence="2" type="ORF">BD410DRAFT_784874</name>
</gene>
<feature type="non-terminal residue" evidence="2">
    <location>
        <position position="1"/>
    </location>
</feature>
<reference evidence="2 3" key="1">
    <citation type="submission" date="2018-06" db="EMBL/GenBank/DDBJ databases">
        <title>A transcriptomic atlas of mushroom development highlights an independent origin of complex multicellularity.</title>
        <authorList>
            <consortium name="DOE Joint Genome Institute"/>
            <person name="Krizsan K."/>
            <person name="Almasi E."/>
            <person name="Merenyi Z."/>
            <person name="Sahu N."/>
            <person name="Viragh M."/>
            <person name="Koszo T."/>
            <person name="Mondo S."/>
            <person name="Kiss B."/>
            <person name="Balint B."/>
            <person name="Kues U."/>
            <person name="Barry K."/>
            <person name="Hegedus J.C."/>
            <person name="Henrissat B."/>
            <person name="Johnson J."/>
            <person name="Lipzen A."/>
            <person name="Ohm R."/>
            <person name="Nagy I."/>
            <person name="Pangilinan J."/>
            <person name="Yan J."/>
            <person name="Xiong Y."/>
            <person name="Grigoriev I.V."/>
            <person name="Hibbett D.S."/>
            <person name="Nagy L.G."/>
        </authorList>
    </citation>
    <scope>NUCLEOTIDE SEQUENCE [LARGE SCALE GENOMIC DNA]</scope>
    <source>
        <strain evidence="2 3">SZMC22713</strain>
    </source>
</reference>
<keyword evidence="3" id="KW-1185">Reference proteome</keyword>
<dbReference type="VEuPathDB" id="FungiDB:BD410DRAFT_784874"/>
<evidence type="ECO:0000313" key="3">
    <source>
        <dbReference type="Proteomes" id="UP000294933"/>
    </source>
</evidence>
<feature type="region of interest" description="Disordered" evidence="1">
    <location>
        <begin position="1"/>
        <end position="34"/>
    </location>
</feature>
<dbReference type="EMBL" id="ML170163">
    <property type="protein sequence ID" value="TDL25840.1"/>
    <property type="molecule type" value="Genomic_DNA"/>
</dbReference>
<evidence type="ECO:0000256" key="1">
    <source>
        <dbReference type="SAM" id="MobiDB-lite"/>
    </source>
</evidence>
<evidence type="ECO:0000313" key="2">
    <source>
        <dbReference type="EMBL" id="TDL25840.1"/>
    </source>
</evidence>
<feature type="compositionally biased region" description="Low complexity" evidence="1">
    <location>
        <begin position="25"/>
        <end position="34"/>
    </location>
</feature>
<name>A0A4Y7QG52_9AGAM</name>
<dbReference type="AlphaFoldDB" id="A0A4Y7QG52"/>
<accession>A0A4Y7QG52</accession>
<proteinExistence type="predicted"/>
<dbReference type="Proteomes" id="UP000294933">
    <property type="component" value="Unassembled WGS sequence"/>
</dbReference>
<protein>
    <submittedName>
        <fullName evidence="2">Uncharacterized protein</fullName>
    </submittedName>
</protein>
<organism evidence="2 3">
    <name type="scientific">Rickenella mellea</name>
    <dbReference type="NCBI Taxonomy" id="50990"/>
    <lineage>
        <taxon>Eukaryota</taxon>
        <taxon>Fungi</taxon>
        <taxon>Dikarya</taxon>
        <taxon>Basidiomycota</taxon>
        <taxon>Agaricomycotina</taxon>
        <taxon>Agaricomycetes</taxon>
        <taxon>Hymenochaetales</taxon>
        <taxon>Rickenellaceae</taxon>
        <taxon>Rickenella</taxon>
    </lineage>
</organism>
<sequence length="82" mass="9005">MGRQEVSVTLIDDTNPHRTPKTDYPTFSPPNTTTTPGVVYKNGLHARWLATCKECEHLAGVQIKLTGSHLNADSDLAEELSQ</sequence>